<feature type="domain" description="Guanylate cyclase" evidence="4">
    <location>
        <begin position="89"/>
        <end position="214"/>
    </location>
</feature>
<dbReference type="SUPFAM" id="SSF55073">
    <property type="entry name" value="Nucleotide cyclase"/>
    <property type="match status" value="1"/>
</dbReference>
<dbReference type="Gene3D" id="1.25.40.10">
    <property type="entry name" value="Tetratricopeptide repeat domain"/>
    <property type="match status" value="2"/>
</dbReference>
<dbReference type="PROSITE" id="PS50105">
    <property type="entry name" value="SAM_DOMAIN"/>
    <property type="match status" value="1"/>
</dbReference>
<dbReference type="GO" id="GO:0009190">
    <property type="term" value="P:cyclic nucleotide biosynthetic process"/>
    <property type="evidence" value="ECO:0007669"/>
    <property type="project" value="InterPro"/>
</dbReference>
<dbReference type="GO" id="GO:0005524">
    <property type="term" value="F:ATP binding"/>
    <property type="evidence" value="ECO:0007669"/>
    <property type="project" value="UniProtKB-KW"/>
</dbReference>
<dbReference type="PANTHER" id="PTHR16305:SF28">
    <property type="entry name" value="GUANYLATE CYCLASE DOMAIN-CONTAINING PROTEIN"/>
    <property type="match status" value="1"/>
</dbReference>
<sequence>MDVGGWLRRLGLEQYEAAFRENKVDDTVLPSLTAEDLKDLGVGFVGHRRKLLDAIAFLRADASEPAPLSGPGLETNEAAKDTAERRPITVMFCDLVGSTSLASRLDPEDWRNMVNAYLDDASNAVTGLGGHVLKKLGDGLMALFGYPQAEENDAERAVRAALAIQRSLEALNARNAGAGLPELVARVGLESGPVIVDAAGEVFGEAPNIAARVQAAAEPGTVLVASTVQRQIAGLFIVEDKGAHELKGIPTPVTLYRILRISGGRRRKGARLLTPFIGREEDIRVLARRWERARAGEGQFVLIVGEPGIGKSRLVEEFRAQLGETPHSWIEWSSSQLLQNTPLHPVLGWGRARFGGTEVAPERRLAELESVLAHVKLDAVELAPLVAPLLDIPVPPERVPSLPPDEVHRRQLAAMVAWAMAGARVQPLVLVFEDLQWFDPTSIDAVRALSDRGAQAPLLILATARAEFRPPWSVRPHHSVISLTPLDDAQVERMVAKLAHQRTLSTEMIKGVSERAGGVPLFVEEVTRLLLERGEQGGAKAIPPTLQQSLAARLDRLGSGREVAQIGAVLGRSFSYVVLRNVASHATAVDPGGAGLGVASGKEFDEGLLQIALGRLLDADLLFVEGVLPEAIYRFKHALIQDSAYDSLLRSRRQMLHRRAAEALIEAKEEPEAIARHFTEAGLDNLAIEWWSKAGEDALRRSAYKEAIAHLGRAIAMAEKAERAARQQGVGEEGVSIRLLKLHTAYGHAAMWLKGFGADEMGAAYARASELARSADGADARFVAYYAQSLIGFMRGQNRQARETAEAFLREAESEGRPTEAGVARRVLGYVLLKLGDLQAARSVLERALGDYIQERDAETLFRFGNDTEVSATNFLALTEWHLGEFEHARQLSDWSTRRAAELDHVPAIASALYFKAVLESRRDDFSSTRLAVEPLLALTEEHNLRTYADVGQVLANWVRGRQVDPESGALGLRQALESYIGLGNTSSAPSFYGMLAELEAMTGGYDRALMQIDQGLAMADETEEHFTDPYLHRLRGECLLKREPENSAPAEEAFQTSIAVAKQQGARSYELLAALSLAKLYQSTGRAADACAILTPALDGFSRTAEMPEINEAQALLELWTHGAYADGNSGRD</sequence>
<evidence type="ECO:0000259" key="4">
    <source>
        <dbReference type="PROSITE" id="PS50125"/>
    </source>
</evidence>
<evidence type="ECO:0000313" key="5">
    <source>
        <dbReference type="EMBL" id="SHG19447.1"/>
    </source>
</evidence>
<dbReference type="GO" id="GO:0005737">
    <property type="term" value="C:cytoplasm"/>
    <property type="evidence" value="ECO:0007669"/>
    <property type="project" value="TreeGrafter"/>
</dbReference>
<dbReference type="InterPro" id="IPR001054">
    <property type="entry name" value="A/G_cyclase"/>
</dbReference>
<evidence type="ECO:0000256" key="2">
    <source>
        <dbReference type="ARBA" id="ARBA00022840"/>
    </source>
</evidence>
<dbReference type="Gene3D" id="3.40.50.300">
    <property type="entry name" value="P-loop containing nucleotide triphosphate hydrolases"/>
    <property type="match status" value="1"/>
</dbReference>
<dbReference type="Proteomes" id="UP000189796">
    <property type="component" value="Chromosome I"/>
</dbReference>
<dbReference type="InterPro" id="IPR041664">
    <property type="entry name" value="AAA_16"/>
</dbReference>
<evidence type="ECO:0000259" key="3">
    <source>
        <dbReference type="PROSITE" id="PS50105"/>
    </source>
</evidence>
<dbReference type="Pfam" id="PF00536">
    <property type="entry name" value="SAM_1"/>
    <property type="match status" value="1"/>
</dbReference>
<dbReference type="PROSITE" id="PS50125">
    <property type="entry name" value="GUANYLATE_CYCLASE_2"/>
    <property type="match status" value="1"/>
</dbReference>
<dbReference type="Gene3D" id="3.30.70.1230">
    <property type="entry name" value="Nucleotide cyclase"/>
    <property type="match status" value="1"/>
</dbReference>
<dbReference type="CDD" id="cd07302">
    <property type="entry name" value="CHD"/>
    <property type="match status" value="1"/>
</dbReference>
<reference evidence="5 6" key="1">
    <citation type="submission" date="2016-11" db="EMBL/GenBank/DDBJ databases">
        <authorList>
            <person name="Jaros S."/>
            <person name="Januszkiewicz K."/>
            <person name="Wedrychowicz H."/>
        </authorList>
    </citation>
    <scope>NUCLEOTIDE SEQUENCE [LARGE SCALE GENOMIC DNA]</scope>
    <source>
        <strain evidence="5 6">GAS138</strain>
    </source>
</reference>
<gene>
    <name evidence="5" type="ORF">SAMN05443248_0638</name>
</gene>
<dbReference type="InterPro" id="IPR029787">
    <property type="entry name" value="Nucleotide_cyclase"/>
</dbReference>
<organism evidence="5 6">
    <name type="scientific">Bradyrhizobium erythrophlei</name>
    <dbReference type="NCBI Taxonomy" id="1437360"/>
    <lineage>
        <taxon>Bacteria</taxon>
        <taxon>Pseudomonadati</taxon>
        <taxon>Pseudomonadota</taxon>
        <taxon>Alphaproteobacteria</taxon>
        <taxon>Hyphomicrobiales</taxon>
        <taxon>Nitrobacteraceae</taxon>
        <taxon>Bradyrhizobium</taxon>
    </lineage>
</organism>
<dbReference type="Gene3D" id="1.10.150.50">
    <property type="entry name" value="Transcription Factor, Ets-1"/>
    <property type="match status" value="1"/>
</dbReference>
<dbReference type="GO" id="GO:0004016">
    <property type="term" value="F:adenylate cyclase activity"/>
    <property type="evidence" value="ECO:0007669"/>
    <property type="project" value="UniProtKB-ARBA"/>
</dbReference>
<dbReference type="EMBL" id="LT670817">
    <property type="protein sequence ID" value="SHG19447.1"/>
    <property type="molecule type" value="Genomic_DNA"/>
</dbReference>
<evidence type="ECO:0000256" key="1">
    <source>
        <dbReference type="ARBA" id="ARBA00022741"/>
    </source>
</evidence>
<proteinExistence type="predicted"/>
<name>A0A1M5HU42_9BRAD</name>
<evidence type="ECO:0000313" key="6">
    <source>
        <dbReference type="Proteomes" id="UP000189796"/>
    </source>
</evidence>
<dbReference type="SMART" id="SM00454">
    <property type="entry name" value="SAM"/>
    <property type="match status" value="1"/>
</dbReference>
<keyword evidence="1" id="KW-0547">Nucleotide-binding</keyword>
<dbReference type="PANTHER" id="PTHR16305">
    <property type="entry name" value="TESTICULAR SOLUBLE ADENYLYL CYCLASE"/>
    <property type="match status" value="1"/>
</dbReference>
<feature type="domain" description="SAM" evidence="3">
    <location>
        <begin position="1"/>
        <end position="61"/>
    </location>
</feature>
<dbReference type="SUPFAM" id="SSF48452">
    <property type="entry name" value="TPR-like"/>
    <property type="match status" value="2"/>
</dbReference>
<dbReference type="InterPro" id="IPR011990">
    <property type="entry name" value="TPR-like_helical_dom_sf"/>
</dbReference>
<protein>
    <submittedName>
        <fullName evidence="5">SAM domain (Sterile alpha motif)</fullName>
    </submittedName>
</protein>
<dbReference type="SUPFAM" id="SSF47769">
    <property type="entry name" value="SAM/Pointed domain"/>
    <property type="match status" value="1"/>
</dbReference>
<dbReference type="InterPro" id="IPR027417">
    <property type="entry name" value="P-loop_NTPase"/>
</dbReference>
<dbReference type="Pfam" id="PF00211">
    <property type="entry name" value="Guanylate_cyc"/>
    <property type="match status" value="1"/>
</dbReference>
<dbReference type="InterPro" id="IPR013761">
    <property type="entry name" value="SAM/pointed_sf"/>
</dbReference>
<dbReference type="InterPro" id="IPR001660">
    <property type="entry name" value="SAM"/>
</dbReference>
<dbReference type="SMART" id="SM00044">
    <property type="entry name" value="CYCc"/>
    <property type="match status" value="1"/>
</dbReference>
<dbReference type="AlphaFoldDB" id="A0A1M5HU42"/>
<dbReference type="GO" id="GO:0035556">
    <property type="term" value="P:intracellular signal transduction"/>
    <property type="evidence" value="ECO:0007669"/>
    <property type="project" value="InterPro"/>
</dbReference>
<dbReference type="Pfam" id="PF13191">
    <property type="entry name" value="AAA_16"/>
    <property type="match status" value="1"/>
</dbReference>
<accession>A0A1M5HU42</accession>
<dbReference type="SUPFAM" id="SSF52540">
    <property type="entry name" value="P-loop containing nucleoside triphosphate hydrolases"/>
    <property type="match status" value="1"/>
</dbReference>
<dbReference type="CDD" id="cd09487">
    <property type="entry name" value="SAM_superfamily"/>
    <property type="match status" value="1"/>
</dbReference>
<keyword evidence="2" id="KW-0067">ATP-binding</keyword>